<keyword evidence="3" id="KW-1185">Reference proteome</keyword>
<accession>A0AAD2PUF0</accession>
<protein>
    <submittedName>
        <fullName evidence="2">Uncharacterized protein</fullName>
    </submittedName>
</protein>
<feature type="transmembrane region" description="Helical" evidence="1">
    <location>
        <begin position="14"/>
        <end position="35"/>
    </location>
</feature>
<evidence type="ECO:0000256" key="1">
    <source>
        <dbReference type="SAM" id="Phobius"/>
    </source>
</evidence>
<name>A0AAD2PUF0_9STRA</name>
<comment type="caution">
    <text evidence="2">The sequence shown here is derived from an EMBL/GenBank/DDBJ whole genome shotgun (WGS) entry which is preliminary data.</text>
</comment>
<reference evidence="2" key="1">
    <citation type="submission" date="2023-08" db="EMBL/GenBank/DDBJ databases">
        <authorList>
            <person name="Audoor S."/>
            <person name="Bilcke G."/>
        </authorList>
    </citation>
    <scope>NUCLEOTIDE SEQUENCE</scope>
</reference>
<organism evidence="2 3">
    <name type="scientific">Cylindrotheca closterium</name>
    <dbReference type="NCBI Taxonomy" id="2856"/>
    <lineage>
        <taxon>Eukaryota</taxon>
        <taxon>Sar</taxon>
        <taxon>Stramenopiles</taxon>
        <taxon>Ochrophyta</taxon>
        <taxon>Bacillariophyta</taxon>
        <taxon>Bacillariophyceae</taxon>
        <taxon>Bacillariophycidae</taxon>
        <taxon>Bacillariales</taxon>
        <taxon>Bacillariaceae</taxon>
        <taxon>Cylindrotheca</taxon>
    </lineage>
</organism>
<dbReference type="Proteomes" id="UP001295423">
    <property type="component" value="Unassembled WGS sequence"/>
</dbReference>
<keyword evidence="1" id="KW-0812">Transmembrane</keyword>
<sequence length="234" mass="27470">MALDQRMTTRDKRLMFVASPLHVFCMTIMLCGLMPPKSTFMTEAFLISPLLSPQLPNSRIGHDAIGKIWSFKSKEDDIDLDIAVEIEIEEEEDDDDDPLITPYGNQTLAWTKRYRKLVPYEAARLTAMKLGLRSKEEWDDIREFGKAFHGAHLVSRPDELYRKEWISWEEFLGVMRPYSEAKQMVQEELKLQSMEEYISFVKEDIKRAESLRIPAKPEIYYRDKGWTGEEDFFN</sequence>
<proteinExistence type="predicted"/>
<keyword evidence="1" id="KW-0472">Membrane</keyword>
<dbReference type="AlphaFoldDB" id="A0AAD2PUF0"/>
<keyword evidence="1" id="KW-1133">Transmembrane helix</keyword>
<dbReference type="EMBL" id="CAKOGP040001758">
    <property type="protein sequence ID" value="CAJ1949009.1"/>
    <property type="molecule type" value="Genomic_DNA"/>
</dbReference>
<evidence type="ECO:0000313" key="2">
    <source>
        <dbReference type="EMBL" id="CAJ1949009.1"/>
    </source>
</evidence>
<gene>
    <name evidence="2" type="ORF">CYCCA115_LOCUS11880</name>
</gene>
<evidence type="ECO:0000313" key="3">
    <source>
        <dbReference type="Proteomes" id="UP001295423"/>
    </source>
</evidence>